<dbReference type="EMBL" id="KC613472">
    <property type="protein sequence ID" value="AGH60903.1"/>
    <property type="molecule type" value="Genomic_DNA"/>
</dbReference>
<dbReference type="Pfam" id="PF13206">
    <property type="entry name" value="VSG_B"/>
    <property type="match status" value="1"/>
</dbReference>
<sequence length="537" mass="57255">MFKRQKKPQAMLLVAIWAMFVSTRRHVSPAAPSKGENRGPFGLLCAVVLSTEERSAAAAPEQAARDAAQNAQFMSLIIEQPAAITRVASLITDSKPTPDDNDAIPTACQKDKLARCAEAAKYFKGLPEAEKQKLLQAASDGRGFKQKINSALKKIINVAQTEKSFSNAVQNDPVKDHLIEAVYGEKAAASVPKLLGSGTDRQSHCGKGDTAPGTSASKSIAATIACLCNSDGTADNNYGCSTTKTGQQTWNQNSDIAQWSTIVANCRKEYSNGFTKRRKMLDQIGAALVADLYTVKGTNKKIGIIGSIHGQGNGHCDGDEASEKGACASFRSGATTISPPTWLTALAAAAKAESEISDQQSSVDRAASQIHAINESLTTLLNLNAMEALKQPAGSAHPPQAPPGDSKRQQSIDSKEAECNKKESDKDCKPPCKWDKEEKDEKKRCTLSEEGKQVEKETTVAGTGDGTAGRIDKCSEAKTPEYCAKITGIIPQGKKAFCGWITYIEGTGPVTPGCRSSSFIVNKKFPLMVSAFMALLF</sequence>
<dbReference type="GO" id="GO:0005886">
    <property type="term" value="C:plasma membrane"/>
    <property type="evidence" value="ECO:0007669"/>
    <property type="project" value="UniProtKB-SubCell"/>
</dbReference>
<evidence type="ECO:0000256" key="10">
    <source>
        <dbReference type="SAM" id="SignalP"/>
    </source>
</evidence>
<reference evidence="13" key="2">
    <citation type="journal article" date="2014" name="Mol. Biochem. Parasitol.">
        <title>Capturing the variant surface glycoprotein repertoire (the VSGnome) of Trypanosoma brucei Lister 427.</title>
        <authorList>
            <person name="Cross G.A."/>
            <person name="Kim H.S."/>
            <person name="Wickstead B."/>
        </authorList>
    </citation>
    <scope>NUCLEOTIDE SEQUENCE</scope>
    <source>
        <strain evidence="13">Lister 427</strain>
    </source>
</reference>
<accession>M4SWU1</accession>
<dbReference type="VEuPathDB" id="TriTrypDB:Tb427_000242400"/>
<dbReference type="GO" id="GO:0098552">
    <property type="term" value="C:side of membrane"/>
    <property type="evidence" value="ECO:0007669"/>
    <property type="project" value="UniProtKB-KW"/>
</dbReference>
<keyword evidence="5 10" id="KW-0732">Signal</keyword>
<dbReference type="Gene3D" id="4.10.110.20">
    <property type="entry name" value="Variant surface glycoprotein MITAT 1.2, VSG 221, C-terminal domain"/>
    <property type="match status" value="1"/>
</dbReference>
<feature type="domain" description="Trypanosome variant surface glycoprotein B-type N-terminal" evidence="12">
    <location>
        <begin position="27"/>
        <end position="371"/>
    </location>
</feature>
<evidence type="ECO:0000259" key="12">
    <source>
        <dbReference type="Pfam" id="PF13206"/>
    </source>
</evidence>
<evidence type="ECO:0000256" key="9">
    <source>
        <dbReference type="SAM" id="MobiDB-lite"/>
    </source>
</evidence>
<comment type="subcellular location">
    <subcellularLocation>
        <location evidence="2">Cell membrane</location>
        <topology evidence="2">Lipid-anchor</topology>
        <topology evidence="2">GPI-anchor</topology>
    </subcellularLocation>
</comment>
<feature type="compositionally biased region" description="Basic and acidic residues" evidence="9">
    <location>
        <begin position="405"/>
        <end position="458"/>
    </location>
</feature>
<feature type="chain" id="PRO_5004057483" evidence="10">
    <location>
        <begin position="24"/>
        <end position="537"/>
    </location>
</feature>
<evidence type="ECO:0000256" key="8">
    <source>
        <dbReference type="ARBA" id="ARBA00023288"/>
    </source>
</evidence>
<organism evidence="13">
    <name type="scientific">Trypanosoma brucei</name>
    <dbReference type="NCBI Taxonomy" id="5691"/>
    <lineage>
        <taxon>Eukaryota</taxon>
        <taxon>Discoba</taxon>
        <taxon>Euglenozoa</taxon>
        <taxon>Kinetoplastea</taxon>
        <taxon>Metakinetoplastina</taxon>
        <taxon>Trypanosomatida</taxon>
        <taxon>Trypanosomatidae</taxon>
        <taxon>Trypanosoma</taxon>
    </lineage>
</organism>
<evidence type="ECO:0000256" key="3">
    <source>
        <dbReference type="ARBA" id="ARBA00022475"/>
    </source>
</evidence>
<keyword evidence="4" id="KW-0336">GPI-anchor</keyword>
<dbReference type="AlphaFoldDB" id="M4SWU1"/>
<dbReference type="InterPro" id="IPR019609">
    <property type="entry name" value="Variant_surf_glycoprt_trypan_C"/>
</dbReference>
<dbReference type="Pfam" id="PF10659">
    <property type="entry name" value="Trypan_glycop_C"/>
    <property type="match status" value="1"/>
</dbReference>
<dbReference type="VEuPathDB" id="TriTrypDB:Tb927.11.18470"/>
<dbReference type="InterPro" id="IPR025932">
    <property type="entry name" value="Trypano_VSG_B_N_dom"/>
</dbReference>
<keyword evidence="3" id="KW-1003">Cell membrane</keyword>
<reference evidence="13" key="1">
    <citation type="submission" date="2013-02" db="EMBL/GenBank/DDBJ databases">
        <authorList>
            <person name="Cross G.A.M."/>
            <person name="Kim H.-S."/>
            <person name="Wickstead B."/>
        </authorList>
    </citation>
    <scope>NUCLEOTIDE SEQUENCE</scope>
    <source>
        <strain evidence="13">Lister 427</strain>
    </source>
</reference>
<dbReference type="SUPFAM" id="SSF118251">
    <property type="entry name" value="Variant surface glycoprotein MITAT 1.2, VSG 221, C-terminal domain"/>
    <property type="match status" value="1"/>
</dbReference>
<feature type="domain" description="Trypanosome variant surface glycoprotein C-terminal" evidence="11">
    <location>
        <begin position="419"/>
        <end position="536"/>
    </location>
</feature>
<proteinExistence type="predicted"/>
<name>M4SWU1_9TRYP</name>
<evidence type="ECO:0000313" key="13">
    <source>
        <dbReference type="EMBL" id="AGH60903.1"/>
    </source>
</evidence>
<keyword evidence="7" id="KW-0325">Glycoprotein</keyword>
<evidence type="ECO:0000256" key="1">
    <source>
        <dbReference type="ARBA" id="ARBA00002523"/>
    </source>
</evidence>
<protein>
    <submittedName>
        <fullName evidence="13">Variant surface glycoprotein 323</fullName>
    </submittedName>
</protein>
<dbReference type="InterPro" id="IPR027446">
    <property type="entry name" value="VSG_C_dom_sf"/>
</dbReference>
<evidence type="ECO:0000256" key="7">
    <source>
        <dbReference type="ARBA" id="ARBA00023180"/>
    </source>
</evidence>
<feature type="signal peptide" evidence="10">
    <location>
        <begin position="1"/>
        <end position="23"/>
    </location>
</feature>
<keyword evidence="6" id="KW-0472">Membrane</keyword>
<feature type="region of interest" description="Disordered" evidence="9">
    <location>
        <begin position="391"/>
        <end position="464"/>
    </location>
</feature>
<evidence type="ECO:0000259" key="11">
    <source>
        <dbReference type="Pfam" id="PF10659"/>
    </source>
</evidence>
<evidence type="ECO:0000256" key="4">
    <source>
        <dbReference type="ARBA" id="ARBA00022622"/>
    </source>
</evidence>
<comment type="function">
    <text evidence="1">VSG forms a coat on the surface of the parasite. The trypanosome evades the immune response of the host by expressing a series of antigenically distinct VSGs from an estimated 1000 VSG genes.</text>
</comment>
<evidence type="ECO:0000256" key="6">
    <source>
        <dbReference type="ARBA" id="ARBA00023136"/>
    </source>
</evidence>
<evidence type="ECO:0000256" key="2">
    <source>
        <dbReference type="ARBA" id="ARBA00004609"/>
    </source>
</evidence>
<dbReference type="VEuPathDB" id="TriTrypDB:Tb1125.Tb10.v4.0152"/>
<keyword evidence="8" id="KW-0449">Lipoprotein</keyword>
<evidence type="ECO:0000256" key="5">
    <source>
        <dbReference type="ARBA" id="ARBA00022729"/>
    </source>
</evidence>